<dbReference type="PANTHER" id="PTHR48078:SF6">
    <property type="entry name" value="L-THREONINE DEHYDRATASE CATABOLIC TDCB"/>
    <property type="match status" value="1"/>
</dbReference>
<dbReference type="Proteomes" id="UP000664844">
    <property type="component" value="Unassembled WGS sequence"/>
</dbReference>
<evidence type="ECO:0000256" key="1">
    <source>
        <dbReference type="ARBA" id="ARBA00001933"/>
    </source>
</evidence>
<dbReference type="EC" id="4.2.3.1" evidence="5"/>
<gene>
    <name evidence="7" type="ORF">J0895_00785</name>
</gene>
<dbReference type="Pfam" id="PF00291">
    <property type="entry name" value="PALP"/>
    <property type="match status" value="1"/>
</dbReference>
<evidence type="ECO:0000313" key="7">
    <source>
        <dbReference type="EMBL" id="MBO0347667.1"/>
    </source>
</evidence>
<keyword evidence="3" id="KW-0663">Pyridoxal phosphate</keyword>
<keyword evidence="8" id="KW-1185">Reference proteome</keyword>
<evidence type="ECO:0000256" key="4">
    <source>
        <dbReference type="ARBA" id="ARBA00023239"/>
    </source>
</evidence>
<sequence length="439" mass="48017">MIQATELHTHSHDTPPNGATFDKLKCKECGAEYETKAIHVCELCFGPLEVKYNYDEIRRQVTRETIQAGPHSIWRYRPFLPVMTDTPIDVGTGMTPLVKSNRLARQLGMKNLYIKNDAVNMPTLSFKDRVVSVALTRAKELGFTTVSCASTGNLANSTAAIAAYAGLDCCVFIPSDLEAGKVLGTLIYNPTLMSVKGNYDQVNRLCSEVANTYGWGFVNINLRPYYSEGSKTLAYEVAEQLGWQLPDRIVAPLASGSLFTKIYKGFQEFIQVGLVDEKAVRFTGAQAEGCSPIAAAFREGRDFIKPVKPNTVAKSIAIGNPADGIYALEVAHKTNGNIESVSDAEIIEGMKLLAETEGIFTETAGGTTIAVLKKSLEAGKIDPDETTVVYITGNGLKTQEAVHGYIGEPLTIEPKLDSFERALERSRTLDRLEWQQALV</sequence>
<dbReference type="RefSeq" id="WP_207086245.1">
    <property type="nucleotide sequence ID" value="NZ_JAFLQW010000021.1"/>
</dbReference>
<feature type="domain" description="Tryptophan synthase beta chain-like PALP" evidence="6">
    <location>
        <begin position="91"/>
        <end position="393"/>
    </location>
</feature>
<proteinExistence type="inferred from homology"/>
<comment type="similarity">
    <text evidence="2">Belongs to the threonine synthase family.</text>
</comment>
<keyword evidence="4 7" id="KW-0456">Lyase</keyword>
<dbReference type="InterPro" id="IPR036052">
    <property type="entry name" value="TrpB-like_PALP_sf"/>
</dbReference>
<comment type="cofactor">
    <cofactor evidence="1">
        <name>pyridoxal 5'-phosphate</name>
        <dbReference type="ChEBI" id="CHEBI:597326"/>
    </cofactor>
</comment>
<dbReference type="InterPro" id="IPR001926">
    <property type="entry name" value="TrpB-like_PALP"/>
</dbReference>
<dbReference type="GO" id="GO:0004795">
    <property type="term" value="F:threonine synthase activity"/>
    <property type="evidence" value="ECO:0007669"/>
    <property type="project" value="UniProtKB-EC"/>
</dbReference>
<name>A0ABS3FMM8_9CYAN</name>
<dbReference type="EMBL" id="JAFLQW010000021">
    <property type="protein sequence ID" value="MBO0347667.1"/>
    <property type="molecule type" value="Genomic_DNA"/>
</dbReference>
<dbReference type="SUPFAM" id="SSF53686">
    <property type="entry name" value="Tryptophan synthase beta subunit-like PLP-dependent enzymes"/>
    <property type="match status" value="1"/>
</dbReference>
<protein>
    <recommendedName>
        <fullName evidence="5">Threonine synthase</fullName>
        <ecNumber evidence="5">4.2.3.1</ecNumber>
    </recommendedName>
</protein>
<reference evidence="7 8" key="1">
    <citation type="submission" date="2021-03" db="EMBL/GenBank/DDBJ databases">
        <title>Metabolic Capacity of the Antarctic Cyanobacterium Phormidium pseudopriestleyi that Sustains Oxygenic Photosynthesis in the Presence of Hydrogen Sulfide.</title>
        <authorList>
            <person name="Lumian J.E."/>
            <person name="Jungblut A.D."/>
            <person name="Dillon M.L."/>
            <person name="Hawes I."/>
            <person name="Doran P.T."/>
            <person name="Mackey T.J."/>
            <person name="Dick G.J."/>
            <person name="Grettenberger C.L."/>
            <person name="Sumner D.Y."/>
        </authorList>
    </citation>
    <scope>NUCLEOTIDE SEQUENCE [LARGE SCALE GENOMIC DNA]</scope>
    <source>
        <strain evidence="7 8">FRX01</strain>
    </source>
</reference>
<dbReference type="InterPro" id="IPR050147">
    <property type="entry name" value="Ser/Thr_Dehydratase"/>
</dbReference>
<comment type="caution">
    <text evidence="7">The sequence shown here is derived from an EMBL/GenBank/DDBJ whole genome shotgun (WGS) entry which is preliminary data.</text>
</comment>
<dbReference type="PANTHER" id="PTHR48078">
    <property type="entry name" value="THREONINE DEHYDRATASE, MITOCHONDRIAL-RELATED"/>
    <property type="match status" value="1"/>
</dbReference>
<dbReference type="CDD" id="cd01563">
    <property type="entry name" value="Thr-synth_1"/>
    <property type="match status" value="1"/>
</dbReference>
<evidence type="ECO:0000313" key="8">
    <source>
        <dbReference type="Proteomes" id="UP000664844"/>
    </source>
</evidence>
<dbReference type="InterPro" id="IPR004450">
    <property type="entry name" value="Thr_synthase-like"/>
</dbReference>
<accession>A0ABS3FMM8</accession>
<dbReference type="NCBIfam" id="TIGR00260">
    <property type="entry name" value="thrC"/>
    <property type="match status" value="1"/>
</dbReference>
<evidence type="ECO:0000256" key="5">
    <source>
        <dbReference type="NCBIfam" id="TIGR00260"/>
    </source>
</evidence>
<organism evidence="7 8">
    <name type="scientific">Phormidium pseudopriestleyi FRX01</name>
    <dbReference type="NCBI Taxonomy" id="1759528"/>
    <lineage>
        <taxon>Bacteria</taxon>
        <taxon>Bacillati</taxon>
        <taxon>Cyanobacteriota</taxon>
        <taxon>Cyanophyceae</taxon>
        <taxon>Oscillatoriophycideae</taxon>
        <taxon>Oscillatoriales</taxon>
        <taxon>Oscillatoriaceae</taxon>
        <taxon>Phormidium</taxon>
    </lineage>
</organism>
<dbReference type="Gene3D" id="3.40.50.1100">
    <property type="match status" value="2"/>
</dbReference>
<evidence type="ECO:0000256" key="2">
    <source>
        <dbReference type="ARBA" id="ARBA00005517"/>
    </source>
</evidence>
<evidence type="ECO:0000259" key="6">
    <source>
        <dbReference type="Pfam" id="PF00291"/>
    </source>
</evidence>
<evidence type="ECO:0000256" key="3">
    <source>
        <dbReference type="ARBA" id="ARBA00022898"/>
    </source>
</evidence>